<dbReference type="RefSeq" id="WP_075639017.1">
    <property type="nucleotide sequence ID" value="NZ_MKIM01000025.1"/>
</dbReference>
<dbReference type="EMBL" id="MKIM01000025">
    <property type="protein sequence ID" value="OLP45102.1"/>
    <property type="molecule type" value="Genomic_DNA"/>
</dbReference>
<dbReference type="OrthoDB" id="8302888at2"/>
<sequence length="166" mass="17245">MTVELNRSPVYANKAREAHALQIEREHAPVVSLSLTEQETVSLARQAESGESLWDKVILNLVHPPAITLFALLDSGRKVAAPPLPQVQEAYDSVANTAKEPSTKAPRSETANPAADTTSPIAQAKHVAVSAAPAAPSQVTAPAQTPAQPASSQVAPTTSATAAIFA</sequence>
<proteinExistence type="predicted"/>
<evidence type="ECO:0000313" key="2">
    <source>
        <dbReference type="EMBL" id="OLP45102.1"/>
    </source>
</evidence>
<name>A0A1Q8ZSS6_9HYPH</name>
<feature type="compositionally biased region" description="Low complexity" evidence="1">
    <location>
        <begin position="127"/>
        <end position="157"/>
    </location>
</feature>
<keyword evidence="3" id="KW-1185">Reference proteome</keyword>
<organism evidence="2 3">
    <name type="scientific">Rhizobium oryziradicis</name>
    <dbReference type="NCBI Taxonomy" id="1867956"/>
    <lineage>
        <taxon>Bacteria</taxon>
        <taxon>Pseudomonadati</taxon>
        <taxon>Pseudomonadota</taxon>
        <taxon>Alphaproteobacteria</taxon>
        <taxon>Hyphomicrobiales</taxon>
        <taxon>Rhizobiaceae</taxon>
        <taxon>Rhizobium/Agrobacterium group</taxon>
        <taxon>Rhizobium</taxon>
    </lineage>
</organism>
<evidence type="ECO:0000313" key="3">
    <source>
        <dbReference type="Proteomes" id="UP000186894"/>
    </source>
</evidence>
<accession>A0A1Q8ZSS6</accession>
<evidence type="ECO:0000256" key="1">
    <source>
        <dbReference type="SAM" id="MobiDB-lite"/>
    </source>
</evidence>
<comment type="caution">
    <text evidence="2">The sequence shown here is derived from an EMBL/GenBank/DDBJ whole genome shotgun (WGS) entry which is preliminary data.</text>
</comment>
<dbReference type="AlphaFoldDB" id="A0A1Q8ZSS6"/>
<feature type="compositionally biased region" description="Polar residues" evidence="1">
    <location>
        <begin position="109"/>
        <end position="121"/>
    </location>
</feature>
<dbReference type="Proteomes" id="UP000186894">
    <property type="component" value="Unassembled WGS sequence"/>
</dbReference>
<gene>
    <name evidence="2" type="ORF">BJF95_17315</name>
</gene>
<protein>
    <submittedName>
        <fullName evidence="2">Uncharacterized protein</fullName>
    </submittedName>
</protein>
<reference evidence="2 3" key="1">
    <citation type="submission" date="2016-09" db="EMBL/GenBank/DDBJ databases">
        <title>Rhizobium oryziradicis sp. nov., isolated from the root of rice.</title>
        <authorList>
            <person name="Zhao J."/>
            <person name="Zhang X."/>
        </authorList>
    </citation>
    <scope>NUCLEOTIDE SEQUENCE [LARGE SCALE GENOMIC DNA]</scope>
    <source>
        <strain evidence="2 3">N19</strain>
    </source>
</reference>
<feature type="region of interest" description="Disordered" evidence="1">
    <location>
        <begin position="91"/>
        <end position="160"/>
    </location>
</feature>